<organism evidence="1 2">
    <name type="scientific">Leyella stercorea DSM 18206</name>
    <dbReference type="NCBI Taxonomy" id="1002367"/>
    <lineage>
        <taxon>Bacteria</taxon>
        <taxon>Pseudomonadati</taxon>
        <taxon>Bacteroidota</taxon>
        <taxon>Bacteroidia</taxon>
        <taxon>Bacteroidales</taxon>
        <taxon>Prevotellaceae</taxon>
        <taxon>Leyella</taxon>
    </lineage>
</organism>
<protein>
    <submittedName>
        <fullName evidence="1">Uncharacterized protein</fullName>
    </submittedName>
</protein>
<evidence type="ECO:0000313" key="2">
    <source>
        <dbReference type="Proteomes" id="UP000004407"/>
    </source>
</evidence>
<gene>
    <name evidence="1" type="ORF">HMPREF0673_00128</name>
</gene>
<dbReference type="EMBL" id="AFZZ01000019">
    <property type="protein sequence ID" value="EHJ42069.1"/>
    <property type="molecule type" value="Genomic_DNA"/>
</dbReference>
<reference evidence="1 2" key="1">
    <citation type="submission" date="2011-08" db="EMBL/GenBank/DDBJ databases">
        <authorList>
            <person name="Weinstock G."/>
            <person name="Sodergren E."/>
            <person name="Clifton S."/>
            <person name="Fulton L."/>
            <person name="Fulton B."/>
            <person name="Courtney L."/>
            <person name="Fronick C."/>
            <person name="Harrison M."/>
            <person name="Strong C."/>
            <person name="Farmer C."/>
            <person name="Delahaunty K."/>
            <person name="Markovic C."/>
            <person name="Hall O."/>
            <person name="Minx P."/>
            <person name="Tomlinson C."/>
            <person name="Mitreva M."/>
            <person name="Hou S."/>
            <person name="Chen J."/>
            <person name="Wollam A."/>
            <person name="Pepin K.H."/>
            <person name="Johnson M."/>
            <person name="Bhonagiri V."/>
            <person name="Zhang X."/>
            <person name="Suruliraj S."/>
            <person name="Warren W."/>
            <person name="Chinwalla A."/>
            <person name="Mardis E.R."/>
            <person name="Wilson R.K."/>
        </authorList>
    </citation>
    <scope>NUCLEOTIDE SEQUENCE [LARGE SCALE GENOMIC DNA]</scope>
    <source>
        <strain evidence="1 2">DSM 18206</strain>
    </source>
</reference>
<comment type="caution">
    <text evidence="1">The sequence shown here is derived from an EMBL/GenBank/DDBJ whole genome shotgun (WGS) entry which is preliminary data.</text>
</comment>
<accession>G6AU44</accession>
<proteinExistence type="predicted"/>
<dbReference type="AlphaFoldDB" id="G6AU44"/>
<dbReference type="HOGENOM" id="CLU_1711603_0_0_10"/>
<evidence type="ECO:0000313" key="1">
    <source>
        <dbReference type="EMBL" id="EHJ42069.1"/>
    </source>
</evidence>
<name>G6AU44_9BACT</name>
<dbReference type="Proteomes" id="UP000004407">
    <property type="component" value="Unassembled WGS sequence"/>
</dbReference>
<sequence>MEQKSMKRFIILFVLLTTTLAVSSQSLSEMQKYFQNNKDYLDPIEGFYDVEADGDYVTPFVQQKCPKEYLTLIIKKNRGNNFDVYMKDNDGEIDLSDKIKIEKIGETNVYYFYFETSKCRTYLTDNYCHFIAKLQFDYNTAVNFTRNTKRLTR</sequence>